<accession>A0A1H8PZ93</accession>
<organism evidence="2 3">
    <name type="scientific">Paenibacillus sophorae</name>
    <dbReference type="NCBI Taxonomy" id="1333845"/>
    <lineage>
        <taxon>Bacteria</taxon>
        <taxon>Bacillati</taxon>
        <taxon>Bacillota</taxon>
        <taxon>Bacilli</taxon>
        <taxon>Bacillales</taxon>
        <taxon>Paenibacillaceae</taxon>
        <taxon>Paenibacillus</taxon>
    </lineage>
</organism>
<evidence type="ECO:0000313" key="4">
    <source>
        <dbReference type="Proteomes" id="UP000683429"/>
    </source>
</evidence>
<proteinExistence type="predicted"/>
<dbReference type="AlphaFoldDB" id="A0A1H8PZ93"/>
<dbReference type="Proteomes" id="UP000683429">
    <property type="component" value="Chromosome"/>
</dbReference>
<name>A0A1H8PZ93_9BACL</name>
<evidence type="ECO:0000313" key="1">
    <source>
        <dbReference type="EMBL" id="QWU15331.1"/>
    </source>
</evidence>
<dbReference type="EMBL" id="FODH01000008">
    <property type="protein sequence ID" value="SEO47275.1"/>
    <property type="molecule type" value="Genomic_DNA"/>
</dbReference>
<reference evidence="2 3" key="1">
    <citation type="submission" date="2016-10" db="EMBL/GenBank/DDBJ databases">
        <authorList>
            <person name="de Groot N.N."/>
        </authorList>
    </citation>
    <scope>NUCLEOTIDE SEQUENCE [LARGE SCALE GENOMIC DNA]</scope>
    <source>
        <strain evidence="2 3">CGMCC 1.10238</strain>
    </source>
</reference>
<reference evidence="1 4" key="2">
    <citation type="submission" date="2021-06" db="EMBL/GenBank/DDBJ databases">
        <title>Whole genome sequence of Paenibacillus sophorae DSM23020 for comparative genomics.</title>
        <authorList>
            <person name="Kim M.-J."/>
            <person name="Lee G."/>
            <person name="Shin J.-H."/>
        </authorList>
    </citation>
    <scope>NUCLEOTIDE SEQUENCE [LARGE SCALE GENOMIC DNA]</scope>
    <source>
        <strain evidence="1 4">DSM 23020</strain>
    </source>
</reference>
<dbReference type="RefSeq" id="WP_051500243.1">
    <property type="nucleotide sequence ID" value="NZ_CP076607.1"/>
</dbReference>
<sequence>MIVQEREVLLNEEGLKFDGAQLKPILNLAISILNNHQVNVLQTYHEIDAPITISQIMKVICQQLVHFVLLETLITKKSRTD</sequence>
<evidence type="ECO:0000313" key="2">
    <source>
        <dbReference type="EMBL" id="SEO47275.1"/>
    </source>
</evidence>
<gene>
    <name evidence="1" type="ORF">KP014_26185</name>
    <name evidence="2" type="ORF">SAMN04487895_1085</name>
</gene>
<dbReference type="EMBL" id="CP076607">
    <property type="protein sequence ID" value="QWU15331.1"/>
    <property type="molecule type" value="Genomic_DNA"/>
</dbReference>
<keyword evidence="4" id="KW-1185">Reference proteome</keyword>
<dbReference type="Proteomes" id="UP000198809">
    <property type="component" value="Unassembled WGS sequence"/>
</dbReference>
<protein>
    <submittedName>
        <fullName evidence="2">Uncharacterized protein</fullName>
    </submittedName>
</protein>
<evidence type="ECO:0000313" key="3">
    <source>
        <dbReference type="Proteomes" id="UP000198809"/>
    </source>
</evidence>